<keyword evidence="3" id="KW-0812">Transmembrane</keyword>
<dbReference type="PANTHER" id="PTHR11102">
    <property type="entry name" value="SEL-1-LIKE PROTEIN"/>
    <property type="match status" value="1"/>
</dbReference>
<dbReference type="InterPro" id="IPR050767">
    <property type="entry name" value="Sel1_AlgK"/>
</dbReference>
<dbReference type="GO" id="GO:0005789">
    <property type="term" value="C:endoplasmic reticulum membrane"/>
    <property type="evidence" value="ECO:0007669"/>
    <property type="project" value="TreeGrafter"/>
</dbReference>
<evidence type="ECO:0000256" key="3">
    <source>
        <dbReference type="SAM" id="Phobius"/>
    </source>
</evidence>
<keyword evidence="6" id="KW-1185">Reference proteome</keyword>
<dbReference type="PANTHER" id="PTHR11102:SF147">
    <property type="entry name" value="SEL1L ADAPTOR SUBUNIT OF ERAD E3 UBIQUITIN LIGASE"/>
    <property type="match status" value="1"/>
</dbReference>
<gene>
    <name evidence="5" type="ORF">B0A49_06565</name>
</gene>
<accession>A0A4U0WVV9</accession>
<keyword evidence="3" id="KW-0472">Membrane</keyword>
<comment type="caution">
    <text evidence="5">The sequence shown here is derived from an EMBL/GenBank/DDBJ whole genome shotgun (WGS) entry which is preliminary data.</text>
</comment>
<feature type="signal peptide" evidence="4">
    <location>
        <begin position="1"/>
        <end position="25"/>
    </location>
</feature>
<evidence type="ECO:0000313" key="6">
    <source>
        <dbReference type="Proteomes" id="UP000308768"/>
    </source>
</evidence>
<dbReference type="STRING" id="331657.A0A4U0WVV9"/>
<dbReference type="SMART" id="SM00671">
    <property type="entry name" value="SEL1"/>
    <property type="match status" value="10"/>
</dbReference>
<feature type="transmembrane region" description="Helical" evidence="3">
    <location>
        <begin position="775"/>
        <end position="795"/>
    </location>
</feature>
<dbReference type="Proteomes" id="UP000308768">
    <property type="component" value="Unassembled WGS sequence"/>
</dbReference>
<dbReference type="Pfam" id="PF08238">
    <property type="entry name" value="Sel1"/>
    <property type="match status" value="10"/>
</dbReference>
<dbReference type="SUPFAM" id="SSF81901">
    <property type="entry name" value="HCP-like"/>
    <property type="match status" value="3"/>
</dbReference>
<evidence type="ECO:0000256" key="1">
    <source>
        <dbReference type="ARBA" id="ARBA00038101"/>
    </source>
</evidence>
<dbReference type="InterPro" id="IPR011990">
    <property type="entry name" value="TPR-like_helical_dom_sf"/>
</dbReference>
<evidence type="ECO:0000256" key="2">
    <source>
        <dbReference type="SAM" id="MobiDB-lite"/>
    </source>
</evidence>
<dbReference type="GO" id="GO:0036503">
    <property type="term" value="P:ERAD pathway"/>
    <property type="evidence" value="ECO:0007669"/>
    <property type="project" value="TreeGrafter"/>
</dbReference>
<keyword evidence="4" id="KW-0732">Signal</keyword>
<dbReference type="OrthoDB" id="27934at2759"/>
<reference evidence="5 6" key="1">
    <citation type="submission" date="2017-03" db="EMBL/GenBank/DDBJ databases">
        <title>Genomes of endolithic fungi from Antarctica.</title>
        <authorList>
            <person name="Coleine C."/>
            <person name="Masonjones S."/>
            <person name="Stajich J.E."/>
        </authorList>
    </citation>
    <scope>NUCLEOTIDE SEQUENCE [LARGE SCALE GENOMIC DNA]</scope>
    <source>
        <strain evidence="5 6">CCFEE 5187</strain>
    </source>
</reference>
<feature type="region of interest" description="Disordered" evidence="2">
    <location>
        <begin position="803"/>
        <end position="851"/>
    </location>
</feature>
<dbReference type="InterPro" id="IPR006597">
    <property type="entry name" value="Sel1-like"/>
</dbReference>
<keyword evidence="3" id="KW-1133">Transmembrane helix</keyword>
<name>A0A4U0WVV9_9PEZI</name>
<protein>
    <submittedName>
        <fullName evidence="5">Uncharacterized protein</fullName>
    </submittedName>
</protein>
<proteinExistence type="inferred from homology"/>
<organism evidence="5 6">
    <name type="scientific">Cryomyces minteri</name>
    <dbReference type="NCBI Taxonomy" id="331657"/>
    <lineage>
        <taxon>Eukaryota</taxon>
        <taxon>Fungi</taxon>
        <taxon>Dikarya</taxon>
        <taxon>Ascomycota</taxon>
        <taxon>Pezizomycotina</taxon>
        <taxon>Dothideomycetes</taxon>
        <taxon>Dothideomycetes incertae sedis</taxon>
        <taxon>Cryomyces</taxon>
    </lineage>
</organism>
<evidence type="ECO:0000256" key="4">
    <source>
        <dbReference type="SAM" id="SignalP"/>
    </source>
</evidence>
<evidence type="ECO:0000313" key="5">
    <source>
        <dbReference type="EMBL" id="TKA66878.1"/>
    </source>
</evidence>
<comment type="similarity">
    <text evidence="1">Belongs to the sel-1 family.</text>
</comment>
<feature type="chain" id="PRO_5020529682" evidence="4">
    <location>
        <begin position="26"/>
        <end position="851"/>
    </location>
</feature>
<feature type="compositionally biased region" description="Low complexity" evidence="2">
    <location>
        <begin position="812"/>
        <end position="839"/>
    </location>
</feature>
<dbReference type="Gene3D" id="1.25.40.10">
    <property type="entry name" value="Tetratricopeptide repeat domain"/>
    <property type="match status" value="3"/>
</dbReference>
<dbReference type="EMBL" id="NAJN01000975">
    <property type="protein sequence ID" value="TKA66878.1"/>
    <property type="molecule type" value="Genomic_DNA"/>
</dbReference>
<sequence length="851" mass="94529">MKQRLWRILPPLFFILCIFFTTALARDYAPTDAVRDSRIRDAGQAPIDEAYAAAQAVHKGSDTTQDEADRSKNSDAAVAEAVTILTRLEPSGKRRGRFSKPSGIIGTGTYYAYELFSLLFLNVPKDVTSLKAKQQKLSRPMLKAVKLLETAANDNNPDAMFTLAEMNFYGNYTYPRNYVEAFRRYNDLAMLDGNSSAQHMIGFMYSTGIGGAVRQDQAKAMLYHTFAAEAGDIRSEMTIAFRHHSAIATPRNCEEAVHYYKKVADKAIRFYRSGPPGGHSLVKNSYRIADEEGGVYGEGASVSSSGALAKQRNPASDAHAALDDVLEYLDLMSRKGEQKATFSLGRLHYEGSRALKKDLRAAKEHFMQVARQYWTASGKVKNDVPPGTEKLASKAAGYIGRMFLRGEGMEQNLEKAKIWFKRGIANGDSLCQYSMGLMYLHGLAVPRDPVKAALYFGAAADQDLAAAQTQLGILFLDQGDVQTAIRYFDLAARNQQIEAYYYLAELSNQGVGRDKSCTMAAIYYKLVAERVEMIHSSFEEANEAYEDGDLETALVGYMMAAEQGFENAQANVAYLLDQARPRSVFLSLSIPSLANPVSLLGDATLALVYWARSAKQSNIDSMVKMGDYYLEGLGITADSEKAAASYQAAAETMQSAQAMWNLGWMHENGIGMEQDFHLAKRFYDQALETNREAYLPVKLALLKLRSRSYWNTLTHGKVNSIREEPAPKKEWSLSEWITNFIEADAAWYNDVEDDDWDTHPENPVQDDFYDDFDEGLIESLVIIGLAAALAFLVYYRQQRRVNHRRAPEEQDQAAAGEDAAAQPAEQQPDGGFFPQPGDPALNDWVAGGIGH</sequence>
<dbReference type="AlphaFoldDB" id="A0A4U0WVV9"/>